<evidence type="ECO:0000256" key="7">
    <source>
        <dbReference type="SAM" id="Phobius"/>
    </source>
</evidence>
<dbReference type="PANTHER" id="PTHR33452:SF1">
    <property type="entry name" value="INNER MEMBRANE PROTEIN YPHA-RELATED"/>
    <property type="match status" value="1"/>
</dbReference>
<dbReference type="EMBL" id="CAJZAI010000036">
    <property type="protein sequence ID" value="CAG9185542.1"/>
    <property type="molecule type" value="Genomic_DNA"/>
</dbReference>
<dbReference type="RefSeq" id="WP_224082971.1">
    <property type="nucleotide sequence ID" value="NZ_CAJZAI010000036.1"/>
</dbReference>
<evidence type="ECO:0000256" key="4">
    <source>
        <dbReference type="ARBA" id="ARBA00022692"/>
    </source>
</evidence>
<dbReference type="Proteomes" id="UP000727654">
    <property type="component" value="Unassembled WGS sequence"/>
</dbReference>
<evidence type="ECO:0000256" key="5">
    <source>
        <dbReference type="ARBA" id="ARBA00022989"/>
    </source>
</evidence>
<protein>
    <submittedName>
        <fullName evidence="8">Inner membrane protein YphA</fullName>
    </submittedName>
</protein>
<organism evidence="8 9">
    <name type="scientific">Cupriavidus laharis</name>
    <dbReference type="NCBI Taxonomy" id="151654"/>
    <lineage>
        <taxon>Bacteria</taxon>
        <taxon>Pseudomonadati</taxon>
        <taxon>Pseudomonadota</taxon>
        <taxon>Betaproteobacteria</taxon>
        <taxon>Burkholderiales</taxon>
        <taxon>Burkholderiaceae</taxon>
        <taxon>Cupriavidus</taxon>
    </lineage>
</organism>
<keyword evidence="3" id="KW-1003">Cell membrane</keyword>
<evidence type="ECO:0000256" key="6">
    <source>
        <dbReference type="ARBA" id="ARBA00023136"/>
    </source>
</evidence>
<dbReference type="PANTHER" id="PTHR33452">
    <property type="entry name" value="OXIDOREDUCTASE CATD-RELATED"/>
    <property type="match status" value="1"/>
</dbReference>
<sequence length="135" mass="14084">MQQDSTPAFPIYPVGRALLGLLFLISGILKISSFSGVAAWMASAGLPFASVALVLAILVEIGGGLLLVVGWQARIAAAVLALFLIPVTLIFHGFWSADAANAQNQLNHFLKNVAIFGGMLMVFAVETSAAASRKA</sequence>
<feature type="transmembrane region" description="Helical" evidence="7">
    <location>
        <begin position="109"/>
        <end position="131"/>
    </location>
</feature>
<dbReference type="InterPro" id="IPR051907">
    <property type="entry name" value="DoxX-like_oxidoreductase"/>
</dbReference>
<keyword evidence="6 7" id="KW-0472">Membrane</keyword>
<feature type="transmembrane region" description="Helical" evidence="7">
    <location>
        <begin position="48"/>
        <end position="68"/>
    </location>
</feature>
<name>A0ABN7ZN19_9BURK</name>
<evidence type="ECO:0000256" key="1">
    <source>
        <dbReference type="ARBA" id="ARBA00004651"/>
    </source>
</evidence>
<keyword evidence="9" id="KW-1185">Reference proteome</keyword>
<reference evidence="8 9" key="1">
    <citation type="submission" date="2021-08" db="EMBL/GenBank/DDBJ databases">
        <authorList>
            <person name="Peeters C."/>
        </authorList>
    </citation>
    <scope>NUCLEOTIDE SEQUENCE [LARGE SCALE GENOMIC DNA]</scope>
    <source>
        <strain evidence="8 9">LMG 23992</strain>
    </source>
</reference>
<evidence type="ECO:0000313" key="9">
    <source>
        <dbReference type="Proteomes" id="UP000727654"/>
    </source>
</evidence>
<evidence type="ECO:0000256" key="2">
    <source>
        <dbReference type="ARBA" id="ARBA00006679"/>
    </source>
</evidence>
<proteinExistence type="inferred from homology"/>
<evidence type="ECO:0000313" key="8">
    <source>
        <dbReference type="EMBL" id="CAG9185542.1"/>
    </source>
</evidence>
<accession>A0ABN7ZN19</accession>
<dbReference type="Pfam" id="PF07681">
    <property type="entry name" value="DoxX"/>
    <property type="match status" value="1"/>
</dbReference>
<keyword evidence="4 7" id="KW-0812">Transmembrane</keyword>
<feature type="transmembrane region" description="Helical" evidence="7">
    <location>
        <begin position="75"/>
        <end position="97"/>
    </location>
</feature>
<dbReference type="InterPro" id="IPR032808">
    <property type="entry name" value="DoxX"/>
</dbReference>
<comment type="similarity">
    <text evidence="2">Belongs to the DoxX family.</text>
</comment>
<comment type="caution">
    <text evidence="8">The sequence shown here is derived from an EMBL/GenBank/DDBJ whole genome shotgun (WGS) entry which is preliminary data.</text>
</comment>
<comment type="subcellular location">
    <subcellularLocation>
        <location evidence="1">Cell membrane</location>
        <topology evidence="1">Multi-pass membrane protein</topology>
    </subcellularLocation>
</comment>
<evidence type="ECO:0000256" key="3">
    <source>
        <dbReference type="ARBA" id="ARBA00022475"/>
    </source>
</evidence>
<feature type="transmembrane region" description="Helical" evidence="7">
    <location>
        <begin position="21"/>
        <end position="42"/>
    </location>
</feature>
<keyword evidence="5 7" id="KW-1133">Transmembrane helix</keyword>
<gene>
    <name evidence="8" type="primary">yphA_2</name>
    <name evidence="8" type="ORF">LMG23992_05571</name>
</gene>